<dbReference type="Proteomes" id="UP000027178">
    <property type="component" value="Unassembled WGS sequence"/>
</dbReference>
<dbReference type="eggNOG" id="ENOG5034A63">
    <property type="taxonomic scope" value="Bacteria"/>
</dbReference>
<keyword evidence="2" id="KW-1185">Reference proteome</keyword>
<comment type="caution">
    <text evidence="1">The sequence shown here is derived from an EMBL/GenBank/DDBJ whole genome shotgun (WGS) entry which is preliminary data.</text>
</comment>
<reference evidence="1 2" key="1">
    <citation type="submission" date="2014-05" db="EMBL/GenBank/DDBJ databases">
        <title>Draft Genome Sequence of Kitasatospora cheerisanensis KCTC 2395.</title>
        <authorList>
            <person name="Nam D.H."/>
        </authorList>
    </citation>
    <scope>NUCLEOTIDE SEQUENCE [LARGE SCALE GENOMIC DNA]</scope>
    <source>
        <strain evidence="1 2">KCTC 2395</strain>
    </source>
</reference>
<dbReference type="RefSeq" id="WP_244305750.1">
    <property type="nucleotide sequence ID" value="NZ_KK853998.1"/>
</dbReference>
<accession>A0A066YKR4</accession>
<evidence type="ECO:0000313" key="1">
    <source>
        <dbReference type="EMBL" id="KDN80524.1"/>
    </source>
</evidence>
<sequence>MFGAWQVVEEDDRVRWEFDPLKSVGPLRFGMSYEDVLETLDGFLEPSCASTRHYGQVLSDEFYLPRSSNDSVLTLYYDAERLACVVVNALRGPQVTLDGLPLVGRVPSELESDFAAYTAARGHELRYSQDTSPGSDTLGVVLRAQRAGDVVLSRPVFVAPMWAERCGDVSEGPVPRAEWDGGHW</sequence>
<dbReference type="AlphaFoldDB" id="A0A066YKR4"/>
<name>A0A066YKR4_9ACTN</name>
<dbReference type="PATRIC" id="fig|1348663.4.peg.7411"/>
<proteinExistence type="predicted"/>
<dbReference type="EMBL" id="JNBY01000172">
    <property type="protein sequence ID" value="KDN80524.1"/>
    <property type="molecule type" value="Genomic_DNA"/>
</dbReference>
<gene>
    <name evidence="1" type="ORF">KCH_76710</name>
</gene>
<dbReference type="HOGENOM" id="CLU_1432376_0_0_11"/>
<protein>
    <submittedName>
        <fullName evidence="1">Uncharacterized protein</fullName>
    </submittedName>
</protein>
<evidence type="ECO:0000313" key="2">
    <source>
        <dbReference type="Proteomes" id="UP000027178"/>
    </source>
</evidence>
<organism evidence="1 2">
    <name type="scientific">Kitasatospora cheerisanensis KCTC 2395</name>
    <dbReference type="NCBI Taxonomy" id="1348663"/>
    <lineage>
        <taxon>Bacteria</taxon>
        <taxon>Bacillati</taxon>
        <taxon>Actinomycetota</taxon>
        <taxon>Actinomycetes</taxon>
        <taxon>Kitasatosporales</taxon>
        <taxon>Streptomycetaceae</taxon>
        <taxon>Kitasatospora</taxon>
    </lineage>
</organism>